<evidence type="ECO:0008006" key="3">
    <source>
        <dbReference type="Google" id="ProtNLM"/>
    </source>
</evidence>
<organism evidence="1 2">
    <name type="scientific">Exocentrus adspersus</name>
    <dbReference type="NCBI Taxonomy" id="1586481"/>
    <lineage>
        <taxon>Eukaryota</taxon>
        <taxon>Metazoa</taxon>
        <taxon>Ecdysozoa</taxon>
        <taxon>Arthropoda</taxon>
        <taxon>Hexapoda</taxon>
        <taxon>Insecta</taxon>
        <taxon>Pterygota</taxon>
        <taxon>Neoptera</taxon>
        <taxon>Endopterygota</taxon>
        <taxon>Coleoptera</taxon>
        <taxon>Polyphaga</taxon>
        <taxon>Cucujiformia</taxon>
        <taxon>Chrysomeloidea</taxon>
        <taxon>Cerambycidae</taxon>
        <taxon>Lamiinae</taxon>
        <taxon>Acanthocinini</taxon>
        <taxon>Exocentrus</taxon>
    </lineage>
</organism>
<keyword evidence="2" id="KW-1185">Reference proteome</keyword>
<dbReference type="AlphaFoldDB" id="A0AAV8VJP6"/>
<dbReference type="EMBL" id="JANEYG010000072">
    <property type="protein sequence ID" value="KAJ8914408.1"/>
    <property type="molecule type" value="Genomic_DNA"/>
</dbReference>
<proteinExistence type="predicted"/>
<gene>
    <name evidence="1" type="ORF">NQ315_017502</name>
</gene>
<evidence type="ECO:0000313" key="1">
    <source>
        <dbReference type="EMBL" id="KAJ8914408.1"/>
    </source>
</evidence>
<protein>
    <recommendedName>
        <fullName evidence="3">DNA-directed DNA polymerase</fullName>
    </recommendedName>
</protein>
<sequence>MEFILGQRKIFKQVVVIAHNGQAFDHQFVPNYILTAADLKPDLIMRGTKIIMMSLGNVKFLDSMNYFPIA</sequence>
<accession>A0AAV8VJP6</accession>
<evidence type="ECO:0000313" key="2">
    <source>
        <dbReference type="Proteomes" id="UP001159042"/>
    </source>
</evidence>
<reference evidence="1 2" key="1">
    <citation type="journal article" date="2023" name="Insect Mol. Biol.">
        <title>Genome sequencing provides insights into the evolution of gene families encoding plant cell wall-degrading enzymes in longhorned beetles.</title>
        <authorList>
            <person name="Shin N.R."/>
            <person name="Okamura Y."/>
            <person name="Kirsch R."/>
            <person name="Pauchet Y."/>
        </authorList>
    </citation>
    <scope>NUCLEOTIDE SEQUENCE [LARGE SCALE GENOMIC DNA]</scope>
    <source>
        <strain evidence="1">EAD_L_NR</strain>
    </source>
</reference>
<comment type="caution">
    <text evidence="1">The sequence shown here is derived from an EMBL/GenBank/DDBJ whole genome shotgun (WGS) entry which is preliminary data.</text>
</comment>
<name>A0AAV8VJP6_9CUCU</name>
<dbReference type="Proteomes" id="UP001159042">
    <property type="component" value="Unassembled WGS sequence"/>
</dbReference>